<dbReference type="AlphaFoldDB" id="A0A0C9Z511"/>
<dbReference type="SUPFAM" id="SSF52540">
    <property type="entry name" value="P-loop containing nucleoside triphosphate hydrolases"/>
    <property type="match status" value="1"/>
</dbReference>
<dbReference type="Proteomes" id="UP000054018">
    <property type="component" value="Unassembled WGS sequence"/>
</dbReference>
<evidence type="ECO:0000313" key="1">
    <source>
        <dbReference type="EMBL" id="KIK15078.1"/>
    </source>
</evidence>
<proteinExistence type="predicted"/>
<dbReference type="EMBL" id="KN833907">
    <property type="protein sequence ID" value="KIK15078.1"/>
    <property type="molecule type" value="Genomic_DNA"/>
</dbReference>
<dbReference type="CDD" id="cd00882">
    <property type="entry name" value="Ras_like_GTPase"/>
    <property type="match status" value="1"/>
</dbReference>
<name>A0A0C9Z511_9AGAM</name>
<sequence>MYGFRTAIFNGSNVDETDIELRSAKNVEYIEVLFLGCRRSIRQQDKNHFREEFPESLTVQGEAFSFLVHWKRWYSSSIPAVNNVQIDVRDVLADSRSHKFQIKRSKLNITIGLWSDRPSAEVAPIQDNSTPPITDSLRPTTEALLDQCPRFRILVIGQSGVGKSTLIHRTFGIEQASAENLTPGRVNIGEELISPQNDRIVLHYSDGFGPADNVNCDAVKSFIADRKSRELVKDQLHAVWLCFRIPIKSHGDRLLENGAETFLKKDTSVLRNIPTIVVFTKYDRLLTHMQMEKEADPETAAKQYLQKHCINPIEEFARGANVSYVAVSSNPRLERSCRQLVDLTHRKVTEKFRLRPDKPSPVSIVFLMAQRISPDSRILRSIDVCRQRYWRMLTSGANFKDHTINECLAVIHTDIVRVWDFNDPSQYLYSDEFRRLMANLTGTINEFTLGSHRLARVTTTSSLDTIFTAGLSISHLIPFILPLEAGIGLVHRIHQQISVVRHKFMAYIVDLDHILEILFSLTANNNKRKLTRGAVSSAFDAYYDSEMRRNVHRQIKGFHHKIPGRDGVLDKIITLVRTSPIDDSEISGALGSILPETLAQDDEWFRGTQNASCLSST</sequence>
<dbReference type="InterPro" id="IPR027417">
    <property type="entry name" value="P-loop_NTPase"/>
</dbReference>
<reference evidence="2" key="2">
    <citation type="submission" date="2015-01" db="EMBL/GenBank/DDBJ databases">
        <title>Evolutionary Origins and Diversification of the Mycorrhizal Mutualists.</title>
        <authorList>
            <consortium name="DOE Joint Genome Institute"/>
            <consortium name="Mycorrhizal Genomics Consortium"/>
            <person name="Kohler A."/>
            <person name="Kuo A."/>
            <person name="Nagy L.G."/>
            <person name="Floudas D."/>
            <person name="Copeland A."/>
            <person name="Barry K.W."/>
            <person name="Cichocki N."/>
            <person name="Veneault-Fourrey C."/>
            <person name="LaButti K."/>
            <person name="Lindquist E.A."/>
            <person name="Lipzen A."/>
            <person name="Lundell T."/>
            <person name="Morin E."/>
            <person name="Murat C."/>
            <person name="Riley R."/>
            <person name="Ohm R."/>
            <person name="Sun H."/>
            <person name="Tunlid A."/>
            <person name="Henrissat B."/>
            <person name="Grigoriev I.V."/>
            <person name="Hibbett D.S."/>
            <person name="Martin F."/>
        </authorList>
    </citation>
    <scope>NUCLEOTIDE SEQUENCE [LARGE SCALE GENOMIC DNA]</scope>
    <source>
        <strain evidence="2">441</strain>
    </source>
</reference>
<evidence type="ECO:0000313" key="2">
    <source>
        <dbReference type="Proteomes" id="UP000054018"/>
    </source>
</evidence>
<dbReference type="Gene3D" id="3.40.50.300">
    <property type="entry name" value="P-loop containing nucleotide triphosphate hydrolases"/>
    <property type="match status" value="1"/>
</dbReference>
<accession>A0A0C9Z511</accession>
<organism evidence="1 2">
    <name type="scientific">Pisolithus microcarpus 441</name>
    <dbReference type="NCBI Taxonomy" id="765257"/>
    <lineage>
        <taxon>Eukaryota</taxon>
        <taxon>Fungi</taxon>
        <taxon>Dikarya</taxon>
        <taxon>Basidiomycota</taxon>
        <taxon>Agaricomycotina</taxon>
        <taxon>Agaricomycetes</taxon>
        <taxon>Agaricomycetidae</taxon>
        <taxon>Boletales</taxon>
        <taxon>Sclerodermatineae</taxon>
        <taxon>Pisolithaceae</taxon>
        <taxon>Pisolithus</taxon>
    </lineage>
</organism>
<dbReference type="HOGENOM" id="CLU_023805_2_1_1"/>
<keyword evidence="2" id="KW-1185">Reference proteome</keyword>
<protein>
    <recommendedName>
        <fullName evidence="3">G domain-containing protein</fullName>
    </recommendedName>
</protein>
<evidence type="ECO:0008006" key="3">
    <source>
        <dbReference type="Google" id="ProtNLM"/>
    </source>
</evidence>
<reference evidence="1 2" key="1">
    <citation type="submission" date="2014-04" db="EMBL/GenBank/DDBJ databases">
        <authorList>
            <consortium name="DOE Joint Genome Institute"/>
            <person name="Kuo A."/>
            <person name="Kohler A."/>
            <person name="Costa M.D."/>
            <person name="Nagy L.G."/>
            <person name="Floudas D."/>
            <person name="Copeland A."/>
            <person name="Barry K.W."/>
            <person name="Cichocki N."/>
            <person name="Veneault-Fourrey C."/>
            <person name="LaButti K."/>
            <person name="Lindquist E.A."/>
            <person name="Lipzen A."/>
            <person name="Lundell T."/>
            <person name="Morin E."/>
            <person name="Murat C."/>
            <person name="Sun H."/>
            <person name="Tunlid A."/>
            <person name="Henrissat B."/>
            <person name="Grigoriev I.V."/>
            <person name="Hibbett D.S."/>
            <person name="Martin F."/>
            <person name="Nordberg H.P."/>
            <person name="Cantor M.N."/>
            <person name="Hua S.X."/>
        </authorList>
    </citation>
    <scope>NUCLEOTIDE SEQUENCE [LARGE SCALE GENOMIC DNA]</scope>
    <source>
        <strain evidence="1 2">441</strain>
    </source>
</reference>
<gene>
    <name evidence="1" type="ORF">PISMIDRAFT_16762</name>
</gene>
<dbReference type="OrthoDB" id="391988at2759"/>